<reference evidence="1" key="1">
    <citation type="submission" date="2020-10" db="EMBL/GenBank/DDBJ databases">
        <title>Connecting structure to function with the recovery of over 1000 high-quality activated sludge metagenome-assembled genomes encoding full-length rRNA genes using long-read sequencing.</title>
        <authorList>
            <person name="Singleton C.M."/>
            <person name="Petriglieri F."/>
            <person name="Kristensen J.M."/>
            <person name="Kirkegaard R.H."/>
            <person name="Michaelsen T.Y."/>
            <person name="Andersen M.H."/>
            <person name="Karst S.M."/>
            <person name="Dueholm M.S."/>
            <person name="Nielsen P.H."/>
            <person name="Albertsen M."/>
        </authorList>
    </citation>
    <scope>NUCLEOTIDE SEQUENCE</scope>
    <source>
        <strain evidence="1">EsbW_18-Q3-R4-48_MAXAC.044</strain>
    </source>
</reference>
<dbReference type="Proteomes" id="UP000886602">
    <property type="component" value="Unassembled WGS sequence"/>
</dbReference>
<dbReference type="AlphaFoldDB" id="A0A9D7FDA8"/>
<name>A0A9D7FDA8_9RHOO</name>
<accession>A0A9D7FDA8</accession>
<evidence type="ECO:0000313" key="2">
    <source>
        <dbReference type="Proteomes" id="UP000886602"/>
    </source>
</evidence>
<gene>
    <name evidence="1" type="ORF">IPJ48_10955</name>
</gene>
<proteinExistence type="predicted"/>
<dbReference type="EMBL" id="JADJNC010000016">
    <property type="protein sequence ID" value="MBK7423567.1"/>
    <property type="molecule type" value="Genomic_DNA"/>
</dbReference>
<sequence>MDMRFLVCVSREGCGDFSTSDLTLGRLYEAIEPEDPHGMVRVIDDSGEDYLYPADLFESVEVQASTAERLHNLLAA</sequence>
<evidence type="ECO:0000313" key="1">
    <source>
        <dbReference type="EMBL" id="MBK7423567.1"/>
    </source>
</evidence>
<protein>
    <submittedName>
        <fullName evidence="1">Uncharacterized protein</fullName>
    </submittedName>
</protein>
<organism evidence="1 2">
    <name type="scientific">Candidatus Propionivibrio dominans</name>
    <dbReference type="NCBI Taxonomy" id="2954373"/>
    <lineage>
        <taxon>Bacteria</taxon>
        <taxon>Pseudomonadati</taxon>
        <taxon>Pseudomonadota</taxon>
        <taxon>Betaproteobacteria</taxon>
        <taxon>Rhodocyclales</taxon>
        <taxon>Rhodocyclaceae</taxon>
        <taxon>Propionivibrio</taxon>
    </lineage>
</organism>
<comment type="caution">
    <text evidence="1">The sequence shown here is derived from an EMBL/GenBank/DDBJ whole genome shotgun (WGS) entry which is preliminary data.</text>
</comment>